<dbReference type="PANTHER" id="PTHR31945">
    <property type="entry name" value="TRANSCRIPTION FACTOR SCREAM2-RELATED"/>
    <property type="match status" value="1"/>
</dbReference>
<dbReference type="AlphaFoldDB" id="A0A6J5X3J8"/>
<comment type="subcellular location">
    <subcellularLocation>
        <location evidence="1">Nucleus</location>
    </subcellularLocation>
</comment>
<accession>A0A6J5X3J8</accession>
<dbReference type="Proteomes" id="UP000507245">
    <property type="component" value="Unassembled WGS sequence"/>
</dbReference>
<dbReference type="InterPro" id="IPR051358">
    <property type="entry name" value="TF_AMS/ICE1/BHLH6-like"/>
</dbReference>
<evidence type="ECO:0000259" key="3">
    <source>
        <dbReference type="Pfam" id="PF22754"/>
    </source>
</evidence>
<dbReference type="EMBL" id="CAEKKB010000004">
    <property type="protein sequence ID" value="CAB4306665.1"/>
    <property type="molecule type" value="Genomic_DNA"/>
</dbReference>
<dbReference type="Pfam" id="PF22754">
    <property type="entry name" value="bHLH-TF_ACT-like_plant"/>
    <property type="match status" value="1"/>
</dbReference>
<evidence type="ECO:0000256" key="1">
    <source>
        <dbReference type="ARBA" id="ARBA00004123"/>
    </source>
</evidence>
<dbReference type="InterPro" id="IPR054502">
    <property type="entry name" value="bHLH-TF_ACT-like_plant"/>
</dbReference>
<dbReference type="GO" id="GO:0003700">
    <property type="term" value="F:DNA-binding transcription factor activity"/>
    <property type="evidence" value="ECO:0007669"/>
    <property type="project" value="TreeGrafter"/>
</dbReference>
<feature type="domain" description="Plant bHLH transcription factor ACT-like" evidence="3">
    <location>
        <begin position="76"/>
        <end position="153"/>
    </location>
</feature>
<keyword evidence="5" id="KW-1185">Reference proteome</keyword>
<protein>
    <recommendedName>
        <fullName evidence="3">Plant bHLH transcription factor ACT-like domain-containing protein</fullName>
    </recommendedName>
</protein>
<keyword evidence="2" id="KW-0539">Nucleus</keyword>
<dbReference type="GO" id="GO:0005634">
    <property type="term" value="C:nucleus"/>
    <property type="evidence" value="ECO:0007669"/>
    <property type="project" value="UniProtKB-SubCell"/>
</dbReference>
<organism evidence="4 5">
    <name type="scientific">Prunus armeniaca</name>
    <name type="common">Apricot</name>
    <name type="synonym">Armeniaca vulgaris</name>
    <dbReference type="NCBI Taxonomy" id="36596"/>
    <lineage>
        <taxon>Eukaryota</taxon>
        <taxon>Viridiplantae</taxon>
        <taxon>Streptophyta</taxon>
        <taxon>Embryophyta</taxon>
        <taxon>Tracheophyta</taxon>
        <taxon>Spermatophyta</taxon>
        <taxon>Magnoliopsida</taxon>
        <taxon>eudicotyledons</taxon>
        <taxon>Gunneridae</taxon>
        <taxon>Pentapetalae</taxon>
        <taxon>rosids</taxon>
        <taxon>fabids</taxon>
        <taxon>Rosales</taxon>
        <taxon>Rosaceae</taxon>
        <taxon>Amygdaloideae</taxon>
        <taxon>Amygdaleae</taxon>
        <taxon>Prunus</taxon>
    </lineage>
</organism>
<dbReference type="PANTHER" id="PTHR31945:SF27">
    <property type="entry name" value="TRANSCRIPTION FACTOR BHLH35-LIKE PROTEIN"/>
    <property type="match status" value="1"/>
</dbReference>
<dbReference type="GO" id="GO:0043565">
    <property type="term" value="F:sequence-specific DNA binding"/>
    <property type="evidence" value="ECO:0007669"/>
    <property type="project" value="TreeGrafter"/>
</dbReference>
<evidence type="ECO:0000256" key="2">
    <source>
        <dbReference type="ARBA" id="ARBA00023242"/>
    </source>
</evidence>
<reference evidence="5" key="1">
    <citation type="journal article" date="2020" name="Genome Biol.">
        <title>Gamete binning: chromosome-level and haplotype-resolved genome assembly enabled by high-throughput single-cell sequencing of gamete genomes.</title>
        <authorList>
            <person name="Campoy J.A."/>
            <person name="Sun H."/>
            <person name="Goel M."/>
            <person name="Jiao W.-B."/>
            <person name="Folz-Donahue K."/>
            <person name="Wang N."/>
            <person name="Rubio M."/>
            <person name="Liu C."/>
            <person name="Kukat C."/>
            <person name="Ruiz D."/>
            <person name="Huettel B."/>
            <person name="Schneeberger K."/>
        </authorList>
    </citation>
    <scope>NUCLEOTIDE SEQUENCE [LARGE SCALE GENOMIC DNA]</scope>
    <source>
        <strain evidence="5">cv. Rojo Pasion</strain>
    </source>
</reference>
<sequence length="159" mass="18215">MVSGLQKRAPLRRKLQNLSSLTKMKSVKRSSIFMEALLQIYMLKLKLEAVQREYLHLMALKTEYLNLIKHSQVPKEVKVEKIEEGFLVRVKCENAGDTLVSVLEAFEEMGLTVLQARISSNNYFSMEAIAVTENQNQDQLDVRDITQAITRATEFNNGH</sequence>
<proteinExistence type="predicted"/>
<dbReference type="OrthoDB" id="1057417at2759"/>
<evidence type="ECO:0000313" key="4">
    <source>
        <dbReference type="EMBL" id="CAB4306665.1"/>
    </source>
</evidence>
<evidence type="ECO:0000313" key="5">
    <source>
        <dbReference type="Proteomes" id="UP000507245"/>
    </source>
</evidence>
<name>A0A6J5X3J8_PRUAR</name>
<gene>
    <name evidence="4" type="ORF">ORAREDHAP_LOCUS24927</name>
</gene>